<gene>
    <name evidence="5" type="ORF">EA756_12055</name>
</gene>
<dbReference type="InterPro" id="IPR041492">
    <property type="entry name" value="HAD_2"/>
</dbReference>
<dbReference type="EMBL" id="RFES01000007">
    <property type="protein sequence ID" value="RSO56413.1"/>
    <property type="molecule type" value="Genomic_DNA"/>
</dbReference>
<dbReference type="GO" id="GO:0016791">
    <property type="term" value="F:phosphatase activity"/>
    <property type="evidence" value="ECO:0007669"/>
    <property type="project" value="TreeGrafter"/>
</dbReference>
<keyword evidence="4" id="KW-0460">Magnesium</keyword>
<dbReference type="PANTHER" id="PTHR46470:SF2">
    <property type="entry name" value="GLYCERALDEHYDE 3-PHOSPHATE PHOSPHATASE"/>
    <property type="match status" value="1"/>
</dbReference>
<dbReference type="SFLD" id="SFLDS00003">
    <property type="entry name" value="Haloacid_Dehalogenase"/>
    <property type="match status" value="1"/>
</dbReference>
<evidence type="ECO:0000256" key="4">
    <source>
        <dbReference type="ARBA" id="ARBA00022842"/>
    </source>
</evidence>
<dbReference type="RefSeq" id="WP_125699238.1">
    <property type="nucleotide sequence ID" value="NZ_RFES01000007.1"/>
</dbReference>
<dbReference type="AlphaFoldDB" id="A0A3R9SK79"/>
<keyword evidence="2" id="KW-0479">Metal-binding</keyword>
<evidence type="ECO:0000256" key="3">
    <source>
        <dbReference type="ARBA" id="ARBA00022801"/>
    </source>
</evidence>
<dbReference type="Gene3D" id="3.40.50.1000">
    <property type="entry name" value="HAD superfamily/HAD-like"/>
    <property type="match status" value="1"/>
</dbReference>
<reference evidence="5 6" key="1">
    <citation type="submission" date="2018-10" db="EMBL/GenBank/DDBJ databases">
        <title>GWAS and RNA-Seq identify cryptic mechanisms of antimicrobial resistance in Acinetobacter baumannii.</title>
        <authorList>
            <person name="Sahl J.W."/>
        </authorList>
    </citation>
    <scope>NUCLEOTIDE SEQUENCE [LARGE SCALE GENOMIC DNA]</scope>
    <source>
        <strain evidence="5 6">TG41018</strain>
    </source>
</reference>
<dbReference type="Pfam" id="PF13419">
    <property type="entry name" value="HAD_2"/>
    <property type="match status" value="1"/>
</dbReference>
<evidence type="ECO:0000256" key="2">
    <source>
        <dbReference type="ARBA" id="ARBA00022723"/>
    </source>
</evidence>
<name>A0A3R9SK79_9GAMM</name>
<dbReference type="GO" id="GO:0046872">
    <property type="term" value="F:metal ion binding"/>
    <property type="evidence" value="ECO:0007669"/>
    <property type="project" value="UniProtKB-KW"/>
</dbReference>
<dbReference type="SUPFAM" id="SSF56784">
    <property type="entry name" value="HAD-like"/>
    <property type="match status" value="1"/>
</dbReference>
<evidence type="ECO:0000313" key="6">
    <source>
        <dbReference type="Proteomes" id="UP000276905"/>
    </source>
</evidence>
<dbReference type="Gene3D" id="1.10.150.520">
    <property type="match status" value="1"/>
</dbReference>
<dbReference type="Proteomes" id="UP000276905">
    <property type="component" value="Unassembled WGS sequence"/>
</dbReference>
<organism evidence="5 6">
    <name type="scientific">Acinetobacter lactucae</name>
    <dbReference type="NCBI Taxonomy" id="1785128"/>
    <lineage>
        <taxon>Bacteria</taxon>
        <taxon>Pseudomonadati</taxon>
        <taxon>Pseudomonadota</taxon>
        <taxon>Gammaproteobacteria</taxon>
        <taxon>Moraxellales</taxon>
        <taxon>Moraxellaceae</taxon>
        <taxon>Acinetobacter</taxon>
        <taxon>Acinetobacter calcoaceticus/baumannii complex</taxon>
    </lineage>
</organism>
<dbReference type="GO" id="GO:0044281">
    <property type="term" value="P:small molecule metabolic process"/>
    <property type="evidence" value="ECO:0007669"/>
    <property type="project" value="UniProtKB-ARBA"/>
</dbReference>
<evidence type="ECO:0000313" key="5">
    <source>
        <dbReference type="EMBL" id="RSO56413.1"/>
    </source>
</evidence>
<keyword evidence="3 5" id="KW-0378">Hydrolase</keyword>
<dbReference type="InterPro" id="IPR023214">
    <property type="entry name" value="HAD_sf"/>
</dbReference>
<evidence type="ECO:0000256" key="1">
    <source>
        <dbReference type="ARBA" id="ARBA00001946"/>
    </source>
</evidence>
<sequence>MQKAILFDLDQTLLDRNTSLIKFVEWQVNFFQLVSQENKQAFITRFIELDNNGSVWKDVVYSQLLEDFNIKTFSVENLVESYINDFNKFCRPFEKVPETIQNLYHKGHKLGLVSNGKSPFQENNFYALGLKEFFSTIIVSEAVGMRKPDRQIFEYACKKLGCTPNECIFVGDNHKADIEGANNAGMRTIFFHPNPSINSALADEKILHYEQLETAINKLESFILE</sequence>
<dbReference type="SFLD" id="SFLDG01129">
    <property type="entry name" value="C1.5:_HAD__Beta-PGM__Phosphata"/>
    <property type="match status" value="1"/>
</dbReference>
<comment type="cofactor">
    <cofactor evidence="1">
        <name>Mg(2+)</name>
        <dbReference type="ChEBI" id="CHEBI:18420"/>
    </cofactor>
</comment>
<protein>
    <submittedName>
        <fullName evidence="5">HAD-IIIA family hydrolase</fullName>
    </submittedName>
</protein>
<dbReference type="NCBIfam" id="TIGR01662">
    <property type="entry name" value="HAD-SF-IIIA"/>
    <property type="match status" value="1"/>
</dbReference>
<dbReference type="NCBIfam" id="TIGR01509">
    <property type="entry name" value="HAD-SF-IA-v3"/>
    <property type="match status" value="1"/>
</dbReference>
<dbReference type="NCBIfam" id="TIGR01549">
    <property type="entry name" value="HAD-SF-IA-v1"/>
    <property type="match status" value="1"/>
</dbReference>
<proteinExistence type="predicted"/>
<comment type="caution">
    <text evidence="5">The sequence shown here is derived from an EMBL/GenBank/DDBJ whole genome shotgun (WGS) entry which is preliminary data.</text>
</comment>
<dbReference type="InterPro" id="IPR036412">
    <property type="entry name" value="HAD-like_sf"/>
</dbReference>
<dbReference type="InterPro" id="IPR006439">
    <property type="entry name" value="HAD-SF_hydro_IA"/>
</dbReference>
<accession>A0A3R9SK79</accession>
<dbReference type="InterPro" id="IPR006549">
    <property type="entry name" value="HAD-SF_hydro_IIIA"/>
</dbReference>
<dbReference type="InterPro" id="IPR051400">
    <property type="entry name" value="HAD-like_hydrolase"/>
</dbReference>
<dbReference type="PANTHER" id="PTHR46470">
    <property type="entry name" value="N-ACYLNEURAMINATE-9-PHOSPHATASE"/>
    <property type="match status" value="1"/>
</dbReference>